<organism evidence="3 4">
    <name type="scientific">Nocardiopsis alba</name>
    <dbReference type="NCBI Taxonomy" id="53437"/>
    <lineage>
        <taxon>Bacteria</taxon>
        <taxon>Bacillati</taxon>
        <taxon>Actinomycetota</taxon>
        <taxon>Actinomycetes</taxon>
        <taxon>Streptosporangiales</taxon>
        <taxon>Nocardiopsidaceae</taxon>
        <taxon>Nocardiopsis</taxon>
    </lineage>
</organism>
<sequence length="180" mass="18057">MFGTYAAVGLVTGLLLPIALGVTLLVLAGRAVGAAGLVRTAAILIMVLPLLSLGITPVAMALTDPITALTVGGVVRSLLTLVTYGLPVILLLVALRKVSRPRSAGTPGRMPSYGPDPRAPRPQWPTPGHGPGHGPPPGQGGPPGPPAQGSPFPEGPPPAQGPHGGPPHRPRPGQNPPPGR</sequence>
<feature type="transmembrane region" description="Helical" evidence="2">
    <location>
        <begin position="41"/>
        <end position="62"/>
    </location>
</feature>
<dbReference type="RefSeq" id="WP_161110788.1">
    <property type="nucleotide sequence ID" value="NZ_WWHY01000001.1"/>
</dbReference>
<gene>
    <name evidence="3" type="ORF">GTW20_09855</name>
</gene>
<proteinExistence type="predicted"/>
<accession>A0A7K2IRG5</accession>
<protein>
    <submittedName>
        <fullName evidence="3">Uncharacterized protein</fullName>
    </submittedName>
</protein>
<keyword evidence="2" id="KW-1133">Transmembrane helix</keyword>
<evidence type="ECO:0000256" key="1">
    <source>
        <dbReference type="SAM" id="MobiDB-lite"/>
    </source>
</evidence>
<dbReference type="EMBL" id="WWHY01000001">
    <property type="protein sequence ID" value="MYR32570.1"/>
    <property type="molecule type" value="Genomic_DNA"/>
</dbReference>
<dbReference type="Proteomes" id="UP000467124">
    <property type="component" value="Unassembled WGS sequence"/>
</dbReference>
<evidence type="ECO:0000256" key="2">
    <source>
        <dbReference type="SAM" id="Phobius"/>
    </source>
</evidence>
<name>A0A7K2IRG5_9ACTN</name>
<comment type="caution">
    <text evidence="3">The sequence shown here is derived from an EMBL/GenBank/DDBJ whole genome shotgun (WGS) entry which is preliminary data.</text>
</comment>
<feature type="compositionally biased region" description="Pro residues" evidence="1">
    <location>
        <begin position="133"/>
        <end position="165"/>
    </location>
</feature>
<keyword evidence="2" id="KW-0472">Membrane</keyword>
<feature type="transmembrane region" description="Helical" evidence="2">
    <location>
        <begin position="6"/>
        <end position="29"/>
    </location>
</feature>
<keyword evidence="2" id="KW-0812">Transmembrane</keyword>
<feature type="transmembrane region" description="Helical" evidence="2">
    <location>
        <begin position="74"/>
        <end position="95"/>
    </location>
</feature>
<reference evidence="3 4" key="1">
    <citation type="journal article" date="2019" name="Nat. Commun.">
        <title>The antimicrobial potential of Streptomyces from insect microbiomes.</title>
        <authorList>
            <person name="Chevrette M.G."/>
            <person name="Carlson C.M."/>
            <person name="Ortega H.E."/>
            <person name="Thomas C."/>
            <person name="Ananiev G.E."/>
            <person name="Barns K.J."/>
            <person name="Book A.J."/>
            <person name="Cagnazzo J."/>
            <person name="Carlos C."/>
            <person name="Flanigan W."/>
            <person name="Grubbs K.J."/>
            <person name="Horn H.A."/>
            <person name="Hoffmann F.M."/>
            <person name="Klassen J.L."/>
            <person name="Knack J.J."/>
            <person name="Lewin G.R."/>
            <person name="McDonald B.R."/>
            <person name="Muller L."/>
            <person name="Melo W.G.P."/>
            <person name="Pinto-Tomas A.A."/>
            <person name="Schmitz A."/>
            <person name="Wendt-Pienkowski E."/>
            <person name="Wildman S."/>
            <person name="Zhao M."/>
            <person name="Zhang F."/>
            <person name="Bugni T.S."/>
            <person name="Andes D.R."/>
            <person name="Pupo M.T."/>
            <person name="Currie C.R."/>
        </authorList>
    </citation>
    <scope>NUCLEOTIDE SEQUENCE [LARGE SCALE GENOMIC DNA]</scope>
    <source>
        <strain evidence="3 4">SID5840</strain>
    </source>
</reference>
<evidence type="ECO:0000313" key="3">
    <source>
        <dbReference type="EMBL" id="MYR32570.1"/>
    </source>
</evidence>
<dbReference type="AlphaFoldDB" id="A0A7K2IRG5"/>
<feature type="region of interest" description="Disordered" evidence="1">
    <location>
        <begin position="101"/>
        <end position="180"/>
    </location>
</feature>
<evidence type="ECO:0000313" key="4">
    <source>
        <dbReference type="Proteomes" id="UP000467124"/>
    </source>
</evidence>